<dbReference type="EMBL" id="JAOVZO020000020">
    <property type="protein sequence ID" value="MDC8015330.1"/>
    <property type="molecule type" value="Genomic_DNA"/>
</dbReference>
<dbReference type="RefSeq" id="WP_263544342.1">
    <property type="nucleotide sequence ID" value="NZ_JAOVZO020000020.1"/>
</dbReference>
<feature type="signal peptide" evidence="1">
    <location>
        <begin position="1"/>
        <end position="20"/>
    </location>
</feature>
<keyword evidence="1" id="KW-0732">Signal</keyword>
<keyword evidence="4" id="KW-1185">Reference proteome</keyword>
<dbReference type="AlphaFoldDB" id="A0A9X4BIJ2"/>
<dbReference type="Proteomes" id="UP001139971">
    <property type="component" value="Unassembled WGS sequence"/>
</dbReference>
<dbReference type="SUPFAM" id="SSF52096">
    <property type="entry name" value="ClpP/crotonase"/>
    <property type="match status" value="1"/>
</dbReference>
<name>A0A9X4BIJ2_9GAMM</name>
<dbReference type="GO" id="GO:0004175">
    <property type="term" value="F:endopeptidase activity"/>
    <property type="evidence" value="ECO:0007669"/>
    <property type="project" value="TreeGrafter"/>
</dbReference>
<feature type="domain" description="Tail specific protease" evidence="2">
    <location>
        <begin position="271"/>
        <end position="461"/>
    </location>
</feature>
<dbReference type="InterPro" id="IPR029045">
    <property type="entry name" value="ClpP/crotonase-like_dom_sf"/>
</dbReference>
<organism evidence="3 4">
    <name type="scientific">Tahibacter soli</name>
    <dbReference type="NCBI Taxonomy" id="2983605"/>
    <lineage>
        <taxon>Bacteria</taxon>
        <taxon>Pseudomonadati</taxon>
        <taxon>Pseudomonadota</taxon>
        <taxon>Gammaproteobacteria</taxon>
        <taxon>Lysobacterales</taxon>
        <taxon>Rhodanobacteraceae</taxon>
        <taxon>Tahibacter</taxon>
    </lineage>
</organism>
<evidence type="ECO:0000313" key="3">
    <source>
        <dbReference type="EMBL" id="MDC8015330.1"/>
    </source>
</evidence>
<dbReference type="GO" id="GO:0030288">
    <property type="term" value="C:outer membrane-bounded periplasmic space"/>
    <property type="evidence" value="ECO:0007669"/>
    <property type="project" value="TreeGrafter"/>
</dbReference>
<dbReference type="Pfam" id="PF03572">
    <property type="entry name" value="Peptidase_S41"/>
    <property type="match status" value="1"/>
</dbReference>
<accession>A0A9X4BIJ2</accession>
<dbReference type="PANTHER" id="PTHR32060">
    <property type="entry name" value="TAIL-SPECIFIC PROTEASE"/>
    <property type="match status" value="1"/>
</dbReference>
<dbReference type="InterPro" id="IPR005151">
    <property type="entry name" value="Tail-specific_protease"/>
</dbReference>
<dbReference type="GO" id="GO:0008236">
    <property type="term" value="F:serine-type peptidase activity"/>
    <property type="evidence" value="ECO:0007669"/>
    <property type="project" value="InterPro"/>
</dbReference>
<proteinExistence type="predicted"/>
<evidence type="ECO:0000259" key="2">
    <source>
        <dbReference type="Pfam" id="PF03572"/>
    </source>
</evidence>
<dbReference type="Gene3D" id="3.90.226.10">
    <property type="entry name" value="2-enoyl-CoA Hydratase, Chain A, domain 1"/>
    <property type="match status" value="1"/>
</dbReference>
<reference evidence="3" key="1">
    <citation type="submission" date="2023-02" db="EMBL/GenBank/DDBJ databases">
        <title>Tahibacter soli sp. nov. isolated from soil.</title>
        <authorList>
            <person name="Baek J.H."/>
            <person name="Lee J.K."/>
            <person name="Choi D.G."/>
            <person name="Jeon C.O."/>
        </authorList>
    </citation>
    <scope>NUCLEOTIDE SEQUENCE</scope>
    <source>
        <strain evidence="3">BL</strain>
    </source>
</reference>
<dbReference type="GO" id="GO:0007165">
    <property type="term" value="P:signal transduction"/>
    <property type="evidence" value="ECO:0007669"/>
    <property type="project" value="TreeGrafter"/>
</dbReference>
<dbReference type="GO" id="GO:0006508">
    <property type="term" value="P:proteolysis"/>
    <property type="evidence" value="ECO:0007669"/>
    <property type="project" value="InterPro"/>
</dbReference>
<comment type="caution">
    <text evidence="3">The sequence shown here is derived from an EMBL/GenBank/DDBJ whole genome shotgun (WGS) entry which is preliminary data.</text>
</comment>
<feature type="chain" id="PRO_5040974897" evidence="1">
    <location>
        <begin position="21"/>
        <end position="487"/>
    </location>
</feature>
<dbReference type="PANTHER" id="PTHR32060:SF30">
    <property type="entry name" value="CARBOXY-TERMINAL PROCESSING PROTEASE CTPA"/>
    <property type="match status" value="1"/>
</dbReference>
<sequence length="487" mass="53077">MKARILAALCGTLLSFAATADTPKSTPQTWPAEAIRADFDALYDGLKASHYDLYARREKADYDALFAKMRRGFDKPLARGEIESRFQTFVAYGRVAHARIDATDDAYGAFREAGGKAFPIGIRVVGGVVRVAQNGSGEAIAIGDEIVSLDGKPMREWIARLGAHVSADNDYMLGTLLEGQFGAALWRERGETARYTLTIRKADGATRTVRVPARSRAQFLAAVGKAPKQLDLSWTARESRMLDGGVAYLRPGPFYNAVEGATDMWDATAFTAFIDSAFERFVAADAKSLVIDLRDNPGGDNSFSDRMIAWFADRPWRFCGSFRVKVSQGAIDTNAKRVPLEKDPNGMSHRYAAEYGRRKLGDVFEFDLPQAHPREGRRFSGKVYLLINRHSYSNTANVAALAQDLKFATILGEETSDLATTYGAMEQFALPRTGIAVGFPKAYIVRISGDATPRGVVPDIAIATPLPEPADDVVLKKAVAIASGKAP</sequence>
<evidence type="ECO:0000256" key="1">
    <source>
        <dbReference type="SAM" id="SignalP"/>
    </source>
</evidence>
<evidence type="ECO:0000313" key="4">
    <source>
        <dbReference type="Proteomes" id="UP001139971"/>
    </source>
</evidence>
<protein>
    <submittedName>
        <fullName evidence="3">S41 family peptidase</fullName>
    </submittedName>
</protein>
<gene>
    <name evidence="3" type="ORF">OD750_022565</name>
</gene>